<evidence type="ECO:0000313" key="2">
    <source>
        <dbReference type="EMBL" id="SQB43297.1"/>
    </source>
</evidence>
<evidence type="ECO:0000313" key="4">
    <source>
        <dbReference type="Proteomes" id="UP000251670"/>
    </source>
</evidence>
<proteinExistence type="predicted"/>
<dbReference type="EMBL" id="UAWB01000004">
    <property type="protein sequence ID" value="SQB43297.1"/>
    <property type="molecule type" value="Genomic_DNA"/>
</dbReference>
<dbReference type="Proteomes" id="UP000199426">
    <property type="component" value="Unassembled WGS sequence"/>
</dbReference>
<accession>A0A2X2WUU1</accession>
<dbReference type="RefSeq" id="WP_089738640.1">
    <property type="nucleotide sequence ID" value="NZ_FNEG01000007.1"/>
</dbReference>
<gene>
    <name evidence="2" type="ORF">NCTC13492_02176</name>
    <name evidence="1" type="ORF">SAMN05421542_4014</name>
</gene>
<dbReference type="EMBL" id="FNEG01000007">
    <property type="protein sequence ID" value="SDJ64753.1"/>
    <property type="molecule type" value="Genomic_DNA"/>
</dbReference>
<organism evidence="2 4">
    <name type="scientific">Chryseobacterium jejuense</name>
    <dbReference type="NCBI Taxonomy" id="445960"/>
    <lineage>
        <taxon>Bacteria</taxon>
        <taxon>Pseudomonadati</taxon>
        <taxon>Bacteroidota</taxon>
        <taxon>Flavobacteriia</taxon>
        <taxon>Flavobacteriales</taxon>
        <taxon>Weeksellaceae</taxon>
        <taxon>Chryseobacterium group</taxon>
        <taxon>Chryseobacterium</taxon>
    </lineage>
</organism>
<evidence type="ECO:0000313" key="1">
    <source>
        <dbReference type="EMBL" id="SDJ64753.1"/>
    </source>
</evidence>
<dbReference type="STRING" id="445960.SAMN05421542_4014"/>
<dbReference type="Proteomes" id="UP000251670">
    <property type="component" value="Unassembled WGS sequence"/>
</dbReference>
<dbReference type="OrthoDB" id="666171at2"/>
<protein>
    <submittedName>
        <fullName evidence="2">Uncharacterized protein</fullName>
    </submittedName>
</protein>
<keyword evidence="3" id="KW-1185">Reference proteome</keyword>
<reference evidence="1 3" key="1">
    <citation type="submission" date="2016-10" db="EMBL/GenBank/DDBJ databases">
        <authorList>
            <person name="Varghese N."/>
            <person name="Submissions S."/>
        </authorList>
    </citation>
    <scope>NUCLEOTIDE SEQUENCE [LARGE SCALE GENOMIC DNA]</scope>
    <source>
        <strain evidence="1 3">DSM 19299</strain>
    </source>
</reference>
<reference evidence="2 4" key="2">
    <citation type="submission" date="2018-06" db="EMBL/GenBank/DDBJ databases">
        <authorList>
            <consortium name="Pathogen Informatics"/>
            <person name="Doyle S."/>
        </authorList>
    </citation>
    <scope>NUCLEOTIDE SEQUENCE [LARGE SCALE GENOMIC DNA]</scope>
    <source>
        <strain evidence="2 4">NCTC13492</strain>
    </source>
</reference>
<dbReference type="AlphaFoldDB" id="A0A2X2WUU1"/>
<evidence type="ECO:0000313" key="3">
    <source>
        <dbReference type="Proteomes" id="UP000199426"/>
    </source>
</evidence>
<sequence length="151" mass="17347">MYTEIEQQTLDIDWFFTDGKYIGFIASGAGRLPESVAKSSENNERLVSYFRNLQEISEVIVNPKLNDLLIEIFGTGADERYLHDFVSMTKKGFYSFDKTNLNNFLDYDYHLVTSPMNPLTIDDLPQDILNIILQTKYSDGMNNIINIGKIN</sequence>
<name>A0A2X2WUU1_CHRJE</name>